<feature type="domain" description="Aminoacyl-tRNA synthetase class Ia" evidence="13">
    <location>
        <begin position="18"/>
        <end position="439"/>
    </location>
</feature>
<dbReference type="GO" id="GO:0005829">
    <property type="term" value="C:cytosol"/>
    <property type="evidence" value="ECO:0007669"/>
    <property type="project" value="TreeGrafter"/>
</dbReference>
<dbReference type="AlphaFoldDB" id="A0A2M8AL09"/>
<comment type="subcellular location">
    <subcellularLocation>
        <location evidence="1">Cytoplasm</location>
    </subcellularLocation>
</comment>
<dbReference type="SUPFAM" id="SSF52374">
    <property type="entry name" value="Nucleotidylyl transferase"/>
    <property type="match status" value="1"/>
</dbReference>
<dbReference type="Gene3D" id="2.30.130.30">
    <property type="entry name" value="Hypothetical protein"/>
    <property type="match status" value="1"/>
</dbReference>
<evidence type="ECO:0000256" key="10">
    <source>
        <dbReference type="ARBA" id="ARBA00029936"/>
    </source>
</evidence>
<dbReference type="Gene3D" id="3.40.50.620">
    <property type="entry name" value="HUPs"/>
    <property type="match status" value="3"/>
</dbReference>
<name>A0A2M8AL09_9BACT</name>
<evidence type="ECO:0000256" key="5">
    <source>
        <dbReference type="ARBA" id="ARBA00022598"/>
    </source>
</evidence>
<evidence type="ECO:0000256" key="4">
    <source>
        <dbReference type="ARBA" id="ARBA00022490"/>
    </source>
</evidence>
<dbReference type="GO" id="GO:0004832">
    <property type="term" value="F:valine-tRNA ligase activity"/>
    <property type="evidence" value="ECO:0007669"/>
    <property type="project" value="UniProtKB-EC"/>
</dbReference>
<evidence type="ECO:0000256" key="1">
    <source>
        <dbReference type="ARBA" id="ARBA00004496"/>
    </source>
</evidence>
<dbReference type="Pfam" id="PF00133">
    <property type="entry name" value="tRNA-synt_1"/>
    <property type="match status" value="2"/>
</dbReference>
<reference evidence="16" key="1">
    <citation type="submission" date="2017-09" db="EMBL/GenBank/DDBJ databases">
        <title>Depth-based differentiation of microbial function through sediment-hosted aquifers and enrichment of novel symbionts in the deep terrestrial subsurface.</title>
        <authorList>
            <person name="Probst A.J."/>
            <person name="Ladd B."/>
            <person name="Jarett J.K."/>
            <person name="Geller-Mcgrath D.E."/>
            <person name="Sieber C.M.K."/>
            <person name="Emerson J.B."/>
            <person name="Anantharaman K."/>
            <person name="Thomas B.C."/>
            <person name="Malmstrom R."/>
            <person name="Stieglmeier M."/>
            <person name="Klingl A."/>
            <person name="Woyke T."/>
            <person name="Ryan C.M."/>
            <person name="Banfield J.F."/>
        </authorList>
    </citation>
    <scope>NUCLEOTIDE SEQUENCE [LARGE SCALE GENOMIC DNA]</scope>
</reference>
<proteinExistence type="inferred from homology"/>
<dbReference type="InterPro" id="IPR009008">
    <property type="entry name" value="Val/Leu/Ile-tRNA-synth_edit"/>
</dbReference>
<dbReference type="InterPro" id="IPR002300">
    <property type="entry name" value="aa-tRNA-synth_Ia"/>
</dbReference>
<evidence type="ECO:0000256" key="2">
    <source>
        <dbReference type="ARBA" id="ARBA00011245"/>
    </source>
</evidence>
<evidence type="ECO:0000256" key="3">
    <source>
        <dbReference type="ARBA" id="ARBA00013169"/>
    </source>
</evidence>
<evidence type="ECO:0000256" key="9">
    <source>
        <dbReference type="ARBA" id="ARBA00023146"/>
    </source>
</evidence>
<dbReference type="SUPFAM" id="SSF47323">
    <property type="entry name" value="Anticodon-binding domain of a subclass of class I aminoacyl-tRNA synthetases"/>
    <property type="match status" value="1"/>
</dbReference>
<comment type="catalytic activity">
    <reaction evidence="11">
        <text>tRNA(Val) + L-valine + ATP = L-valyl-tRNA(Val) + AMP + diphosphate</text>
        <dbReference type="Rhea" id="RHEA:10704"/>
        <dbReference type="Rhea" id="RHEA-COMP:9672"/>
        <dbReference type="Rhea" id="RHEA-COMP:9708"/>
        <dbReference type="ChEBI" id="CHEBI:30616"/>
        <dbReference type="ChEBI" id="CHEBI:33019"/>
        <dbReference type="ChEBI" id="CHEBI:57762"/>
        <dbReference type="ChEBI" id="CHEBI:78442"/>
        <dbReference type="ChEBI" id="CHEBI:78537"/>
        <dbReference type="ChEBI" id="CHEBI:456215"/>
        <dbReference type="EC" id="6.1.1.9"/>
    </reaction>
</comment>
<dbReference type="Proteomes" id="UP000230611">
    <property type="component" value="Unassembled WGS sequence"/>
</dbReference>
<evidence type="ECO:0000256" key="7">
    <source>
        <dbReference type="ARBA" id="ARBA00022840"/>
    </source>
</evidence>
<dbReference type="GO" id="GO:0002161">
    <property type="term" value="F:aminoacyl-tRNA deacylase activity"/>
    <property type="evidence" value="ECO:0007669"/>
    <property type="project" value="InterPro"/>
</dbReference>
<dbReference type="InterPro" id="IPR001412">
    <property type="entry name" value="aa-tRNA-synth_I_CS"/>
</dbReference>
<dbReference type="GO" id="GO:0005524">
    <property type="term" value="F:ATP binding"/>
    <property type="evidence" value="ECO:0007669"/>
    <property type="project" value="UniProtKB-KW"/>
</dbReference>
<dbReference type="PRINTS" id="PR00986">
    <property type="entry name" value="TRNASYNTHVAL"/>
</dbReference>
<dbReference type="EC" id="6.1.1.9" evidence="3"/>
<sequence length="980" mass="113062">MSNKELPKSYNPADYEDKIYQKWEKSGYFNPDQCIKKGIADKKALAYSISMPPPNRTGVLHIGHAVMLVIQDILIRYHRMKGERTLWLPGTDHAAIATQTKVEKIIKKEGIDRHQMGREKFLERVRQFAQESHDTIVNQVKKMGSSCDWSREAYTFDETRNKAVRSVFKLMYDDGLIYRGYRIVNWCPCCQSTLADDEVEYKEEKGKLYWLKYGPFILATTRPETKLGDTAVAVYPGDKRYKNMVGKKYMIPGVLGEFEITVVADKAVDPKFGSGAIKVTPAHDFTDYEIAQKYNIPLKQIINEEGKMMANCGKYAGLTTLEARQAIVVDMEKRGLIDHINDNYLHNIAVCYRCGAQIEPIPSKQWFIDVNKKIVKYNKTIKQLAIEAVKKGIFGREKIKIIPERFAKNYYHWMDNLRDWCISRQIWFGHQIPVWYRNADLGGLRRTYADKGEQKSKIWDLKIYGKDIFDSLVNGTKKIEIRAGRPKGEGKYWGDIKNRDVIKFSLADEKTDKLVSLVTPVEKEVKVVKHFKNLDEIFKKYQASDDYPGKSVKELKKWWQDQPALYERIKKYGVWVIELKDTAEEEIYVGVDKPKDGDWVQDEDTLDTWFSSGLWTFSTLARAPEQIKIKDNKLIIDSADFKNYHPTSVLETGYDILFFWIARMIIMTTYAIGDIPFKDVYLHGLVRDEKGRKMSKSLGNAIDPLESCIKYGTDATRLSLVIGTTPGNDMNLSEEKIAGFRNFANKLWNIARYIIMNYELRITNYEFKSQNLTLVDAWILGKMEALIAAIDSDINNYKFSQAGEKLRQFTWDDLADWYIEASKFKTNREKEKILNYILINLLKLWHPFMPFVTEAIWREIGVKGLLMVEPWPVKSPFVPAADGASKKGGKDFELIKEIIVALRNARSEYQIKPSQQIKAVIYAGNKLKLIESQVELIKKLRTGVGELEIKKSGAKIKNVIYLTVNGIEIYLIMPGFDFKA</sequence>
<feature type="non-terminal residue" evidence="15">
    <location>
        <position position="980"/>
    </location>
</feature>
<dbReference type="Gene3D" id="1.10.730.10">
    <property type="entry name" value="Isoleucyl-tRNA Synthetase, Domain 1"/>
    <property type="match status" value="1"/>
</dbReference>
<dbReference type="HAMAP" id="MF_02004">
    <property type="entry name" value="Val_tRNA_synth_type1"/>
    <property type="match status" value="1"/>
</dbReference>
<dbReference type="Gene3D" id="3.90.740.10">
    <property type="entry name" value="Valyl/Leucyl/Isoleucyl-tRNA synthetase, editing domain"/>
    <property type="match status" value="1"/>
</dbReference>
<keyword evidence="6 12" id="KW-0547">Nucleotide-binding</keyword>
<feature type="domain" description="Aminoacyl-tRNA synthetase class Ia" evidence="13">
    <location>
        <begin position="585"/>
        <end position="733"/>
    </location>
</feature>
<feature type="domain" description="Methionyl/Valyl/Leucyl/Isoleucyl-tRNA synthetase anticodon-binding" evidence="14">
    <location>
        <begin position="776"/>
        <end position="920"/>
    </location>
</feature>
<comment type="similarity">
    <text evidence="12">Belongs to the class-I aminoacyl-tRNA synthetase family.</text>
</comment>
<dbReference type="PANTHER" id="PTHR11946">
    <property type="entry name" value="VALYL-TRNA SYNTHETASES"/>
    <property type="match status" value="1"/>
</dbReference>
<evidence type="ECO:0000313" key="15">
    <source>
        <dbReference type="EMBL" id="PJB18445.1"/>
    </source>
</evidence>
<dbReference type="InterPro" id="IPR014729">
    <property type="entry name" value="Rossmann-like_a/b/a_fold"/>
</dbReference>
<dbReference type="EMBL" id="PFUO01000001">
    <property type="protein sequence ID" value="PJB18445.1"/>
    <property type="molecule type" value="Genomic_DNA"/>
</dbReference>
<keyword evidence="4" id="KW-0963">Cytoplasm</keyword>
<dbReference type="InterPro" id="IPR013155">
    <property type="entry name" value="M/V/L/I-tRNA-synth_anticd-bd"/>
</dbReference>
<dbReference type="PANTHER" id="PTHR11946:SF93">
    <property type="entry name" value="VALINE--TRNA LIGASE, CHLOROPLASTIC_MITOCHONDRIAL 2"/>
    <property type="match status" value="1"/>
</dbReference>
<dbReference type="InterPro" id="IPR002303">
    <property type="entry name" value="Valyl-tRNA_ligase"/>
</dbReference>
<evidence type="ECO:0000259" key="13">
    <source>
        <dbReference type="Pfam" id="PF00133"/>
    </source>
</evidence>
<keyword evidence="8 12" id="KW-0648">Protein biosynthesis</keyword>
<gene>
    <name evidence="15" type="ORF">CO116_00005</name>
</gene>
<evidence type="ECO:0000256" key="6">
    <source>
        <dbReference type="ARBA" id="ARBA00022741"/>
    </source>
</evidence>
<keyword evidence="7 12" id="KW-0067">ATP-binding</keyword>
<evidence type="ECO:0000256" key="8">
    <source>
        <dbReference type="ARBA" id="ARBA00022917"/>
    </source>
</evidence>
<organism evidence="15 16">
    <name type="scientific">Candidatus Falkowbacteria bacterium CG_4_9_14_3_um_filter_38_19</name>
    <dbReference type="NCBI Taxonomy" id="1974559"/>
    <lineage>
        <taxon>Bacteria</taxon>
        <taxon>Candidatus Falkowiibacteriota</taxon>
    </lineage>
</organism>
<dbReference type="CDD" id="cd07962">
    <property type="entry name" value="Anticodon_Ia_Val"/>
    <property type="match status" value="1"/>
</dbReference>
<evidence type="ECO:0000256" key="12">
    <source>
        <dbReference type="RuleBase" id="RU363035"/>
    </source>
</evidence>
<keyword evidence="5 12" id="KW-0436">Ligase</keyword>
<evidence type="ECO:0000313" key="16">
    <source>
        <dbReference type="Proteomes" id="UP000230611"/>
    </source>
</evidence>
<dbReference type="Pfam" id="PF08264">
    <property type="entry name" value="Anticodon_1"/>
    <property type="match status" value="1"/>
</dbReference>
<dbReference type="InterPro" id="IPR009080">
    <property type="entry name" value="tRNAsynth_Ia_anticodon-bd"/>
</dbReference>
<evidence type="ECO:0000259" key="14">
    <source>
        <dbReference type="Pfam" id="PF08264"/>
    </source>
</evidence>
<dbReference type="InterPro" id="IPR033705">
    <property type="entry name" value="Anticodon_Ia_Val"/>
</dbReference>
<dbReference type="PROSITE" id="PS00178">
    <property type="entry name" value="AA_TRNA_LIGASE_I"/>
    <property type="match status" value="1"/>
</dbReference>
<dbReference type="SUPFAM" id="SSF50677">
    <property type="entry name" value="ValRS/IleRS/LeuRS editing domain"/>
    <property type="match status" value="1"/>
</dbReference>
<evidence type="ECO:0000256" key="11">
    <source>
        <dbReference type="ARBA" id="ARBA00047552"/>
    </source>
</evidence>
<dbReference type="CDD" id="cd00817">
    <property type="entry name" value="ValRS_core"/>
    <property type="match status" value="1"/>
</dbReference>
<dbReference type="GO" id="GO:0006438">
    <property type="term" value="P:valyl-tRNA aminoacylation"/>
    <property type="evidence" value="ECO:0007669"/>
    <property type="project" value="InterPro"/>
</dbReference>
<dbReference type="FunFam" id="3.40.50.620:FF:000032">
    <property type="entry name" value="Valine--tRNA ligase"/>
    <property type="match status" value="1"/>
</dbReference>
<comment type="caution">
    <text evidence="15">The sequence shown here is derived from an EMBL/GenBank/DDBJ whole genome shotgun (WGS) entry which is preliminary data.</text>
</comment>
<protein>
    <recommendedName>
        <fullName evidence="3">valine--tRNA ligase</fullName>
        <ecNumber evidence="3">6.1.1.9</ecNumber>
    </recommendedName>
    <alternativeName>
        <fullName evidence="10">Valyl-tRNA synthetase</fullName>
    </alternativeName>
</protein>
<accession>A0A2M8AL09</accession>
<keyword evidence="9 12" id="KW-0030">Aminoacyl-tRNA synthetase</keyword>
<comment type="subunit">
    <text evidence="2">Monomer.</text>
</comment>